<comment type="similarity">
    <text evidence="1 5">Belongs to the GPN-loop GTPase family.</text>
</comment>
<keyword evidence="2 5" id="KW-0547">Nucleotide-binding</keyword>
<evidence type="ECO:0000256" key="2">
    <source>
        <dbReference type="ARBA" id="ARBA00022741"/>
    </source>
</evidence>
<reference evidence="7" key="1">
    <citation type="journal article" date="2023" name="Commun. Biol.">
        <title>Genome analysis of Parmales, the sister group of diatoms, reveals the evolutionary specialization of diatoms from phago-mixotrophs to photoautotrophs.</title>
        <authorList>
            <person name="Ban H."/>
            <person name="Sato S."/>
            <person name="Yoshikawa S."/>
            <person name="Yamada K."/>
            <person name="Nakamura Y."/>
            <person name="Ichinomiya M."/>
            <person name="Sato N."/>
            <person name="Blanc-Mathieu R."/>
            <person name="Endo H."/>
            <person name="Kuwata A."/>
            <person name="Ogata H."/>
        </authorList>
    </citation>
    <scope>NUCLEOTIDE SEQUENCE [LARGE SCALE GENOMIC DNA]</scope>
    <source>
        <strain evidence="7">NIES 3701</strain>
    </source>
</reference>
<comment type="function">
    <text evidence="5">Small GTPase required for proper localization of RNA polymerase II and III (RNAPII and RNAPIII). May act at an RNAP assembly step prior to nuclear import.</text>
</comment>
<evidence type="ECO:0000313" key="7">
    <source>
        <dbReference type="Proteomes" id="UP001165085"/>
    </source>
</evidence>
<dbReference type="GO" id="GO:0003924">
    <property type="term" value="F:GTPase activity"/>
    <property type="evidence" value="ECO:0007669"/>
    <property type="project" value="TreeGrafter"/>
</dbReference>
<name>A0A9W7BM55_9STRA</name>
<dbReference type="SUPFAM" id="SSF52540">
    <property type="entry name" value="P-loop containing nucleoside triphosphate hydrolases"/>
    <property type="match status" value="1"/>
</dbReference>
<keyword evidence="7" id="KW-1185">Reference proteome</keyword>
<dbReference type="OrthoDB" id="5839at2759"/>
<comment type="caution">
    <text evidence="6">The sequence shown here is derived from an EMBL/GenBank/DDBJ whole genome shotgun (WGS) entry which is preliminary data.</text>
</comment>
<dbReference type="GO" id="GO:0005737">
    <property type="term" value="C:cytoplasm"/>
    <property type="evidence" value="ECO:0007669"/>
    <property type="project" value="TreeGrafter"/>
</dbReference>
<dbReference type="InterPro" id="IPR004130">
    <property type="entry name" value="Gpn"/>
</dbReference>
<sequence length="376" mass="42227">MPYGQVVTGPPGSGKTTYCHGLSQYLTLLNRSTHLINFDPGCDPTTFMSETVSITFDIRSVVDLTNVMEKGWGPNGGLQWCFEYIAHNADEVMKRIKSSVIKAERSKISKMPEPAKSTLEHYTDDEIFQGCYLIIDFPGQVELYTHSESSSKILSLLTLPPHKGGHIGLNVVNVNLVDSTSIYDAGRFISTCLTTLMSCIRLSLPVVNVLTKVDLLSNQSAAFDIEFFASCDNLQPLMQYLEQGSVEDEEGEYADDEEYQNARRKVKDSKFYRRHAELTSGLAEVITDYGLVNYKLLSVSDAALMGRVVAECDKVNGYVYTREEYDTDDNKVNAMFKAAVKSDGFNGRQKELEDVRERYIMKNRVVEHDEDTKEDA</sequence>
<organism evidence="6 7">
    <name type="scientific">Triparma strigata</name>
    <dbReference type="NCBI Taxonomy" id="1606541"/>
    <lineage>
        <taxon>Eukaryota</taxon>
        <taxon>Sar</taxon>
        <taxon>Stramenopiles</taxon>
        <taxon>Ochrophyta</taxon>
        <taxon>Bolidophyceae</taxon>
        <taxon>Parmales</taxon>
        <taxon>Triparmaceae</taxon>
        <taxon>Triparma</taxon>
    </lineage>
</organism>
<evidence type="ECO:0000256" key="1">
    <source>
        <dbReference type="ARBA" id="ARBA00005290"/>
    </source>
</evidence>
<dbReference type="PANTHER" id="PTHR21231">
    <property type="entry name" value="XPA-BINDING PROTEIN 1-RELATED"/>
    <property type="match status" value="1"/>
</dbReference>
<dbReference type="Proteomes" id="UP001165085">
    <property type="component" value="Unassembled WGS sequence"/>
</dbReference>
<evidence type="ECO:0000256" key="4">
    <source>
        <dbReference type="ARBA" id="ARBA00023134"/>
    </source>
</evidence>
<dbReference type="InterPro" id="IPR027417">
    <property type="entry name" value="P-loop_NTPase"/>
</dbReference>
<dbReference type="AlphaFoldDB" id="A0A9W7BM55"/>
<dbReference type="Gene3D" id="3.40.50.300">
    <property type="entry name" value="P-loop containing nucleotide triphosphate hydrolases"/>
    <property type="match status" value="1"/>
</dbReference>
<gene>
    <name evidence="6" type="ORF">TrST_g3526</name>
</gene>
<dbReference type="Pfam" id="PF03029">
    <property type="entry name" value="ATP_bind_1"/>
    <property type="match status" value="1"/>
</dbReference>
<protein>
    <recommendedName>
        <fullName evidence="5">GPN-loop GTPase 2</fullName>
    </recommendedName>
</protein>
<dbReference type="GO" id="GO:0005525">
    <property type="term" value="F:GTP binding"/>
    <property type="evidence" value="ECO:0007669"/>
    <property type="project" value="UniProtKB-KW"/>
</dbReference>
<accession>A0A9W7BM55</accession>
<dbReference type="PANTHER" id="PTHR21231:SF3">
    <property type="entry name" value="GPN-LOOP GTPASE 2"/>
    <property type="match status" value="1"/>
</dbReference>
<dbReference type="EMBL" id="BRXY01000360">
    <property type="protein sequence ID" value="GMH89649.1"/>
    <property type="molecule type" value="Genomic_DNA"/>
</dbReference>
<keyword evidence="3 5" id="KW-0378">Hydrolase</keyword>
<evidence type="ECO:0000313" key="6">
    <source>
        <dbReference type="EMBL" id="GMH89649.1"/>
    </source>
</evidence>
<evidence type="ECO:0000256" key="5">
    <source>
        <dbReference type="RuleBase" id="RU365059"/>
    </source>
</evidence>
<keyword evidence="4 5" id="KW-0342">GTP-binding</keyword>
<comment type="subunit">
    <text evidence="5">Binds to RNA polymerase II (RNAPII).</text>
</comment>
<proteinExistence type="inferred from homology"/>
<evidence type="ECO:0000256" key="3">
    <source>
        <dbReference type="ARBA" id="ARBA00022801"/>
    </source>
</evidence>